<name>E8K0S3_9STRE</name>
<comment type="caution">
    <text evidence="1">The sequence shown here is derived from an EMBL/GenBank/DDBJ whole genome shotgun (WGS) entry which is preliminary data.</text>
</comment>
<proteinExistence type="predicted"/>
<accession>E8K0S3</accession>
<dbReference type="EMBL" id="AEVD01000008">
    <property type="protein sequence ID" value="EFX36602.1"/>
    <property type="molecule type" value="Genomic_DNA"/>
</dbReference>
<dbReference type="eggNOG" id="ENOG50340DD">
    <property type="taxonomic scope" value="Bacteria"/>
</dbReference>
<dbReference type="AlphaFoldDB" id="E8K0S3"/>
<evidence type="ECO:0000313" key="2">
    <source>
        <dbReference type="Proteomes" id="UP000002815"/>
    </source>
</evidence>
<dbReference type="HOGENOM" id="CLU_2234122_0_0_9"/>
<gene>
    <name evidence="1" type="ORF">HMPREF9423_1086</name>
</gene>
<sequence length="108" mass="12705">MKMKKTYFVYRDSEALERQSDGAEFCKIPEFYDEQIYFYCDEYMLFWASIEDVGDLNKARDFKLKDNIVPATLEEISDEGLIGYIDTVKQYNIENGKVVGINYIHLDS</sequence>
<protein>
    <submittedName>
        <fullName evidence="1">Uncharacterized protein</fullName>
    </submittedName>
</protein>
<evidence type="ECO:0000313" key="1">
    <source>
        <dbReference type="EMBL" id="EFX36602.1"/>
    </source>
</evidence>
<reference evidence="1 2" key="1">
    <citation type="submission" date="2010-12" db="EMBL/GenBank/DDBJ databases">
        <authorList>
            <person name="Muzny D."/>
            <person name="Qin X."/>
            <person name="Deng J."/>
            <person name="Jiang H."/>
            <person name="Liu Y."/>
            <person name="Qu J."/>
            <person name="Song X.-Z."/>
            <person name="Zhang L."/>
            <person name="Thornton R."/>
            <person name="Coyle M."/>
            <person name="Francisco L."/>
            <person name="Jackson L."/>
            <person name="Javaid M."/>
            <person name="Korchina V."/>
            <person name="Kovar C."/>
            <person name="Mata R."/>
            <person name="Mathew T."/>
            <person name="Ngo R."/>
            <person name="Nguyen L."/>
            <person name="Nguyen N."/>
            <person name="Okwuonu G."/>
            <person name="Ongeri F."/>
            <person name="Pham C."/>
            <person name="Simmons D."/>
            <person name="Wilczek-Boney K."/>
            <person name="Hale W."/>
            <person name="Jakkamsetti A."/>
            <person name="Pham P."/>
            <person name="Ruth R."/>
            <person name="San Lucas F."/>
            <person name="Warren J."/>
            <person name="Zhang J."/>
            <person name="Zhao Z."/>
            <person name="Zhou C."/>
            <person name="Zhu D."/>
            <person name="Lee S."/>
            <person name="Bess C."/>
            <person name="Blankenburg K."/>
            <person name="Forbes L."/>
            <person name="Fu Q."/>
            <person name="Gubbala S."/>
            <person name="Hirani K."/>
            <person name="Jayaseelan J.C."/>
            <person name="Lara F."/>
            <person name="Munidasa M."/>
            <person name="Palculict T."/>
            <person name="Patil S."/>
            <person name="Pu L.-L."/>
            <person name="Saada N."/>
            <person name="Tang L."/>
            <person name="Weissenberger G."/>
            <person name="Zhu Y."/>
            <person name="Hemphill L."/>
            <person name="Shang Y."/>
            <person name="Youmans B."/>
            <person name="Ayvaz T."/>
            <person name="Ross M."/>
            <person name="Santibanez J."/>
            <person name="Aqrawi P."/>
            <person name="Gross S."/>
            <person name="Joshi V."/>
            <person name="Fowler G."/>
            <person name="Nazareth L."/>
            <person name="Reid J."/>
            <person name="Worley K."/>
            <person name="Petrosino J."/>
            <person name="Highlander S."/>
            <person name="Gibbs R."/>
        </authorList>
    </citation>
    <scope>NUCLEOTIDE SEQUENCE [LARGE SCALE GENOMIC DNA]</scope>
    <source>
        <strain evidence="1 2">ATCC 700779</strain>
    </source>
</reference>
<dbReference type="Proteomes" id="UP000002815">
    <property type="component" value="Unassembled WGS sequence"/>
</dbReference>
<keyword evidence="2" id="KW-1185">Reference proteome</keyword>
<organism evidence="1 2">
    <name type="scientific">Streptococcus infantis ATCC 700779</name>
    <dbReference type="NCBI Taxonomy" id="889204"/>
    <lineage>
        <taxon>Bacteria</taxon>
        <taxon>Bacillati</taxon>
        <taxon>Bacillota</taxon>
        <taxon>Bacilli</taxon>
        <taxon>Lactobacillales</taxon>
        <taxon>Streptococcaceae</taxon>
        <taxon>Streptococcus</taxon>
    </lineage>
</organism>